<evidence type="ECO:0000313" key="2">
    <source>
        <dbReference type="Proteomes" id="UP000267623"/>
    </source>
</evidence>
<proteinExistence type="predicted"/>
<reference evidence="2" key="2">
    <citation type="submission" date="2018-11" db="EMBL/GenBank/DDBJ databases">
        <title>Proposal to divide the Flavobacteriaceae and reorganize its genera based on Amino Acid Identity values calculated from whole genome sequences.</title>
        <authorList>
            <person name="Nicholson A.C."/>
            <person name="Gulvik C.A."/>
            <person name="Whitney A.M."/>
            <person name="Humrighouse B.W."/>
            <person name="Bell M."/>
            <person name="Holmes B."/>
            <person name="Steigerwalt A."/>
            <person name="Villarma A."/>
            <person name="Sheth M."/>
            <person name="Batra D."/>
            <person name="Pryor J."/>
            <person name="Bernardet J.-F."/>
            <person name="Hugo C."/>
            <person name="Kampfer P."/>
            <person name="Newman J."/>
            <person name="Mcquiston J."/>
        </authorList>
    </citation>
    <scope>NUCLEOTIDE SEQUENCE [LARGE SCALE GENOMIC DNA]</scope>
    <source>
        <strain evidence="2">DSM 22165</strain>
    </source>
</reference>
<evidence type="ECO:0008006" key="3">
    <source>
        <dbReference type="Google" id="ProtNLM"/>
    </source>
</evidence>
<comment type="caution">
    <text evidence="1">The sequence shown here is derived from an EMBL/GenBank/DDBJ whole genome shotgun (WGS) entry which is preliminary data.</text>
</comment>
<dbReference type="EMBL" id="RJTU01000005">
    <property type="protein sequence ID" value="ROI15019.1"/>
    <property type="molecule type" value="Genomic_DNA"/>
</dbReference>
<evidence type="ECO:0000313" key="1">
    <source>
        <dbReference type="EMBL" id="ROI15019.1"/>
    </source>
</evidence>
<dbReference type="RefSeq" id="WP_123280142.1">
    <property type="nucleotide sequence ID" value="NZ_RJTU01000005.1"/>
</dbReference>
<gene>
    <name evidence="1" type="ORF">EGH73_00170</name>
</gene>
<protein>
    <recommendedName>
        <fullName evidence="3">SIR2-like domain-containing protein</fullName>
    </recommendedName>
</protein>
<dbReference type="Proteomes" id="UP000267623">
    <property type="component" value="Unassembled WGS sequence"/>
</dbReference>
<organism evidence="1 2">
    <name type="scientific">Epilithonimonas hominis</name>
    <dbReference type="NCBI Taxonomy" id="420404"/>
    <lineage>
        <taxon>Bacteria</taxon>
        <taxon>Pseudomonadati</taxon>
        <taxon>Bacteroidota</taxon>
        <taxon>Flavobacteriia</taxon>
        <taxon>Flavobacteriales</taxon>
        <taxon>Weeksellaceae</taxon>
        <taxon>Chryseobacterium group</taxon>
        <taxon>Epilithonimonas</taxon>
    </lineage>
</organism>
<reference evidence="2" key="1">
    <citation type="submission" date="2018-11" db="EMBL/GenBank/DDBJ databases">
        <title>Proposal to divide the Flavobacteriaceae and reorganize its genera based on Amino Acid Identity values calculated from whole genome sequences.</title>
        <authorList>
            <person name="Nicholson A.C."/>
            <person name="Gulvik C.A."/>
            <person name="Whitney A.M."/>
            <person name="Humrighouse B.W."/>
            <person name="Bell M."/>
            <person name="Holmes B."/>
            <person name="Steigerwalt A."/>
            <person name="Villarma A."/>
            <person name="Sheth M."/>
            <person name="Batra D."/>
            <person name="Pryor J."/>
            <person name="Bernardet J.-F."/>
            <person name="Hugo C."/>
            <person name="Kampfer P."/>
            <person name="Newman J."/>
            <person name="Mcquiston J.R."/>
        </authorList>
    </citation>
    <scope>NUCLEOTIDE SEQUENCE [LARGE SCALE GENOMIC DNA]</scope>
    <source>
        <strain evidence="2">DSM 22165</strain>
    </source>
</reference>
<name>A0A3N0XF55_9FLAO</name>
<accession>A0A3N0XF55</accession>
<sequence length="273" mass="31761">MASKHNINFFQGNKNLLTDISDEKQALVMISEKISELFDMKNICFLFGSGTSAGAIPTMKDMFKAVEVKIKTLSKDRQDFYDAIKLQQPENLEELLGILYSSRHYLTCDATKVKEFKICEELISIIEEVIFTKINININDSKYEDALQLYKNFYLKVAHRNKDLSRISIFTINNDLFNEFALDNLNISYINGFNGGISRFFNPAFFNYTYSKRMDTSIEKYEPIENLVYLYKIHGSVNWYEDETSANTYFKIKEETSITNLKYSKDINTLMTT</sequence>
<dbReference type="AlphaFoldDB" id="A0A3N0XF55"/>